<dbReference type="Proteomes" id="UP000593579">
    <property type="component" value="Unassembled WGS sequence"/>
</dbReference>
<dbReference type="PRINTS" id="PR00364">
    <property type="entry name" value="DISEASERSIST"/>
</dbReference>
<evidence type="ECO:0000256" key="2">
    <source>
        <dbReference type="ARBA" id="ARBA00022821"/>
    </source>
</evidence>
<sequence>MAFETIHILITKLELVASHEPNFPGLKTDVINNRIKELKRLQEIIETSNKTIDDEWDNLLKDTFSLEDDIEVLLGRTVLQSHKVWRKRLTSSSFSSEGSLSNKIEQLTKGIRSYSNKIQSSPSSDSGVPAVVLIPPAKPSTDLEHLQVSTDNETVTSIASTIVLTDLEKKLSQQVLSRLTLQYLLLTVNGAYLGKAILLWRVYNADDIKRHFQCRAWIRVSEEIGQREISLTILKQVTGGQEEEQLPLQSPQRTLHDFLFSKRYLIVLYGVQTAEFWNNIKAVFPYSLNGSKVITVVQNENVARKINSWIGGRHYFPNLKKLKGQLIDGLPQSSTYLEEECGITGVKAAIDKLTQSILNPHILLFLISIKGTVGSGRRTLLWPIYNAKDIKQRFQCRAWVHVPQEYREIDILTDIFEQVTSVKLKERLTVELLRKRLHNFLAQKRYLVVLCDVWMSKIWCSLQISLPNSLNGSRVIFTLSEGEANSGMMRKFPHLEDVLKDFSDQTVVENCNKLSDGKDEKSSIVGLADKRRELAELTLNSYKLHFLISVLGVAGSGKTALVWTIYDSVASKRHFECRAWVNVPLKLDEFSERQLLIDLLGQLRNAKQKESLNLEKLRERLQLFLTWKRFLIVLDDVPTPDVWERLNHVFPNLSNGSRVIITTRNAYLAYHINPETVVLQLQPLTDDESWELFLNKVKNMQGDINLKEKILQICHGLPLRIVLLGGLLSRKDNYVEWTSVINNPIPKLEKKKKVRTEDQMNPSGKSASLHAKQKHEKKAIMIDPKTSATDGKDFPNQSKQKEEKRKLQTEATSVGDLSNPDIMALAYQDLAPALRCCLLYLGLFPKSYEIPLRRLYQLWLAEGFVTATDQVKTPPEKLVEEYFEELKCRNMIEVTKHKLDGRPKACRVPNTIYNDLFLDTEKVGFFHFSNSSGICGSPWFNIRRLSEDSDISSHSKHLETRVRRLRSYISFYGKRRDAPTYGVNELLSKVVDKGFGMLVVLDLEGVYKPVLTETLGKLPYLKYLGLRRTLLDDVPQSVGDLHHLETLDIQHTFITKLPSTIWKAKKLQHLYMSDIDVDLSSLKPFSSGSLNNLKILCGLVIKNASPNRNWMKSLVDLRKLKLTCNEASHEVVGPWITHMEKLQSLKLRLIDKFNKPLDLIVEDLQKWHQMGLSQLYLLGKLPKQIGFPENLEILTLSMTHLSEDPMKKLGDLKRLKVLRLYAQSFLGTKMTCDPPGFPQLRVLKLWMLYKLKCWTVKERAMPKLREVEIRSCKNLKKPDGLENLAALEELALTNMTEDFIADVERSMDSKVTIMKNFYFSPGWERLLVQVATQSFQAIHSLWHLREITACLVSSQLFPRAGFVTLSCELVPRVIPAILPCELMQGSCKLVRLIVFSWSDPVDVIVTFAGTLSHCNSPWISSPFISPVRLLIAIDEDTPPHVPRGSHSVLVTEKVPVRVSGSSYLWRGDLSSQTLRH</sequence>
<dbReference type="InterPro" id="IPR058922">
    <property type="entry name" value="WHD_DRP"/>
</dbReference>
<evidence type="ECO:0000313" key="8">
    <source>
        <dbReference type="Proteomes" id="UP000593579"/>
    </source>
</evidence>
<dbReference type="Gene3D" id="1.10.8.430">
    <property type="entry name" value="Helical domain of apoptotic protease-activating factors"/>
    <property type="match status" value="1"/>
</dbReference>
<keyword evidence="8" id="KW-1185">Reference proteome</keyword>
<feature type="region of interest" description="Disordered" evidence="3">
    <location>
        <begin position="750"/>
        <end position="813"/>
    </location>
</feature>
<dbReference type="InterPro" id="IPR027417">
    <property type="entry name" value="P-loop_NTPase"/>
</dbReference>
<feature type="domain" description="NB-ARC" evidence="4">
    <location>
        <begin position="185"/>
        <end position="306"/>
    </location>
</feature>
<evidence type="ECO:0000259" key="6">
    <source>
        <dbReference type="Pfam" id="PF23598"/>
    </source>
</evidence>
<organism evidence="7 8">
    <name type="scientific">Gossypium gossypioides</name>
    <name type="common">Mexican cotton</name>
    <name type="synonym">Selera gossypioides</name>
    <dbReference type="NCBI Taxonomy" id="34282"/>
    <lineage>
        <taxon>Eukaryota</taxon>
        <taxon>Viridiplantae</taxon>
        <taxon>Streptophyta</taxon>
        <taxon>Embryophyta</taxon>
        <taxon>Tracheophyta</taxon>
        <taxon>Spermatophyta</taxon>
        <taxon>Magnoliopsida</taxon>
        <taxon>eudicotyledons</taxon>
        <taxon>Gunneridae</taxon>
        <taxon>Pentapetalae</taxon>
        <taxon>rosids</taxon>
        <taxon>malvids</taxon>
        <taxon>Malvales</taxon>
        <taxon>Malvaceae</taxon>
        <taxon>Malvoideae</taxon>
        <taxon>Gossypium</taxon>
    </lineage>
</organism>
<dbReference type="GO" id="GO:0098542">
    <property type="term" value="P:defense response to other organism"/>
    <property type="evidence" value="ECO:0007669"/>
    <property type="project" value="TreeGrafter"/>
</dbReference>
<dbReference type="InterPro" id="IPR055414">
    <property type="entry name" value="LRR_R13L4/SHOC2-like"/>
</dbReference>
<evidence type="ECO:0000313" key="7">
    <source>
        <dbReference type="EMBL" id="MBA0742449.1"/>
    </source>
</evidence>
<feature type="compositionally biased region" description="Basic and acidic residues" evidence="3">
    <location>
        <begin position="799"/>
        <end position="808"/>
    </location>
</feature>
<gene>
    <name evidence="7" type="ORF">Gogos_015506</name>
</gene>
<dbReference type="Gene3D" id="3.40.50.300">
    <property type="entry name" value="P-loop containing nucleotide triphosphate hydrolases"/>
    <property type="match status" value="3"/>
</dbReference>
<dbReference type="Pfam" id="PF23598">
    <property type="entry name" value="LRR_14"/>
    <property type="match status" value="1"/>
</dbReference>
<proteinExistence type="predicted"/>
<dbReference type="Pfam" id="PF23559">
    <property type="entry name" value="WHD_DRP"/>
    <property type="match status" value="1"/>
</dbReference>
<feature type="domain" description="Disease resistance protein winged helix" evidence="5">
    <location>
        <begin position="843"/>
        <end position="912"/>
    </location>
</feature>
<dbReference type="PANTHER" id="PTHR23155:SF955">
    <property type="entry name" value="AAA+ ATPASE DOMAIN-CONTAINING PROTEIN"/>
    <property type="match status" value="1"/>
</dbReference>
<name>A0A7J9C1X6_GOSGO</name>
<dbReference type="GO" id="GO:0043531">
    <property type="term" value="F:ADP binding"/>
    <property type="evidence" value="ECO:0007669"/>
    <property type="project" value="InterPro"/>
</dbReference>
<dbReference type="InterPro" id="IPR036388">
    <property type="entry name" value="WH-like_DNA-bd_sf"/>
</dbReference>
<feature type="domain" description="NB-ARC" evidence="4">
    <location>
        <begin position="349"/>
        <end position="499"/>
    </location>
</feature>
<accession>A0A7J9C1X6</accession>
<feature type="domain" description="Disease resistance R13L4/SHOC-2-like LRR" evidence="6">
    <location>
        <begin position="994"/>
        <end position="1294"/>
    </location>
</feature>
<keyword evidence="2" id="KW-0611">Plant defense</keyword>
<comment type="caution">
    <text evidence="7">The sequence shown here is derived from an EMBL/GenBank/DDBJ whole genome shotgun (WGS) entry which is preliminary data.</text>
</comment>
<evidence type="ECO:0000259" key="5">
    <source>
        <dbReference type="Pfam" id="PF23559"/>
    </source>
</evidence>
<dbReference type="Gene3D" id="3.80.10.10">
    <property type="entry name" value="Ribonuclease Inhibitor"/>
    <property type="match status" value="2"/>
</dbReference>
<evidence type="ECO:0000256" key="3">
    <source>
        <dbReference type="SAM" id="MobiDB-lite"/>
    </source>
</evidence>
<protein>
    <recommendedName>
        <fullName evidence="9">NB-ARC domain-containing protein</fullName>
    </recommendedName>
</protein>
<dbReference type="PANTHER" id="PTHR23155">
    <property type="entry name" value="DISEASE RESISTANCE PROTEIN RP"/>
    <property type="match status" value="1"/>
</dbReference>
<dbReference type="InterPro" id="IPR002182">
    <property type="entry name" value="NB-ARC"/>
</dbReference>
<dbReference type="Pfam" id="PF00931">
    <property type="entry name" value="NB-ARC"/>
    <property type="match status" value="3"/>
</dbReference>
<dbReference type="Gene3D" id="1.10.10.10">
    <property type="entry name" value="Winged helix-like DNA-binding domain superfamily/Winged helix DNA-binding domain"/>
    <property type="match status" value="1"/>
</dbReference>
<dbReference type="InterPro" id="IPR044974">
    <property type="entry name" value="Disease_R_plants"/>
</dbReference>
<dbReference type="OrthoDB" id="611536at2759"/>
<dbReference type="InterPro" id="IPR042197">
    <property type="entry name" value="Apaf_helical"/>
</dbReference>
<reference evidence="7 8" key="1">
    <citation type="journal article" date="2019" name="Genome Biol. Evol.">
        <title>Insights into the evolution of the New World diploid cottons (Gossypium, subgenus Houzingenia) based on genome sequencing.</title>
        <authorList>
            <person name="Grover C.E."/>
            <person name="Arick M.A. 2nd"/>
            <person name="Thrash A."/>
            <person name="Conover J.L."/>
            <person name="Sanders W.S."/>
            <person name="Peterson D.G."/>
            <person name="Frelichowski J.E."/>
            <person name="Scheffler J.A."/>
            <person name="Scheffler B.E."/>
            <person name="Wendel J.F."/>
        </authorList>
    </citation>
    <scope>NUCLEOTIDE SEQUENCE [LARGE SCALE GENOMIC DNA]</scope>
    <source>
        <strain evidence="7">5</strain>
        <tissue evidence="7">Leaf</tissue>
    </source>
</reference>
<evidence type="ECO:0008006" key="9">
    <source>
        <dbReference type="Google" id="ProtNLM"/>
    </source>
</evidence>
<feature type="domain" description="NB-ARC" evidence="4">
    <location>
        <begin position="543"/>
        <end position="700"/>
    </location>
</feature>
<dbReference type="SUPFAM" id="SSF52058">
    <property type="entry name" value="L domain-like"/>
    <property type="match status" value="1"/>
</dbReference>
<dbReference type="InterPro" id="IPR032675">
    <property type="entry name" value="LRR_dom_sf"/>
</dbReference>
<dbReference type="SUPFAM" id="SSF52540">
    <property type="entry name" value="P-loop containing nucleoside triphosphate hydrolases"/>
    <property type="match status" value="3"/>
</dbReference>
<keyword evidence="1" id="KW-0677">Repeat</keyword>
<dbReference type="EMBL" id="JABEZY010000007">
    <property type="protein sequence ID" value="MBA0742449.1"/>
    <property type="molecule type" value="Genomic_DNA"/>
</dbReference>
<evidence type="ECO:0000259" key="4">
    <source>
        <dbReference type="Pfam" id="PF00931"/>
    </source>
</evidence>
<evidence type="ECO:0000256" key="1">
    <source>
        <dbReference type="ARBA" id="ARBA00022737"/>
    </source>
</evidence>